<evidence type="ECO:0000313" key="2">
    <source>
        <dbReference type="Proteomes" id="UP000092993"/>
    </source>
</evidence>
<protein>
    <submittedName>
        <fullName evidence="1">Uncharacterized protein</fullName>
    </submittedName>
</protein>
<reference evidence="1 2" key="1">
    <citation type="submission" date="2016-03" db="EMBL/GenBank/DDBJ databases">
        <title>Whole genome sequencing of Grifola frondosa 9006-11.</title>
        <authorList>
            <person name="Min B."/>
            <person name="Park H."/>
            <person name="Kim J.-G."/>
            <person name="Cho H."/>
            <person name="Oh Y.-L."/>
            <person name="Kong W.-S."/>
            <person name="Choi I.-G."/>
        </authorList>
    </citation>
    <scope>NUCLEOTIDE SEQUENCE [LARGE SCALE GENOMIC DNA]</scope>
    <source>
        <strain evidence="1 2">9006-11</strain>
    </source>
</reference>
<dbReference type="EMBL" id="LUGG01000003">
    <property type="protein sequence ID" value="OBZ76784.1"/>
    <property type="molecule type" value="Genomic_DNA"/>
</dbReference>
<proteinExistence type="predicted"/>
<dbReference type="AlphaFoldDB" id="A0A1C7MPA4"/>
<dbReference type="Proteomes" id="UP000092993">
    <property type="component" value="Unassembled WGS sequence"/>
</dbReference>
<keyword evidence="2" id="KW-1185">Reference proteome</keyword>
<sequence>MRTLVKLLEEGKLGTTECKAETLRRALAVKSFPSPAVPSYEDELKCSSYMCGLRYCSRRIFTTQSRVLDGCDQDEGRSSRMSTIIWQLSML</sequence>
<accession>A0A1C7MPA4</accession>
<name>A0A1C7MPA4_GRIFR</name>
<gene>
    <name evidence="1" type="ORF">A0H81_03593</name>
</gene>
<organism evidence="1 2">
    <name type="scientific">Grifola frondosa</name>
    <name type="common">Maitake</name>
    <name type="synonym">Polyporus frondosus</name>
    <dbReference type="NCBI Taxonomy" id="5627"/>
    <lineage>
        <taxon>Eukaryota</taxon>
        <taxon>Fungi</taxon>
        <taxon>Dikarya</taxon>
        <taxon>Basidiomycota</taxon>
        <taxon>Agaricomycotina</taxon>
        <taxon>Agaricomycetes</taxon>
        <taxon>Polyporales</taxon>
        <taxon>Grifolaceae</taxon>
        <taxon>Grifola</taxon>
    </lineage>
</organism>
<evidence type="ECO:0000313" key="1">
    <source>
        <dbReference type="EMBL" id="OBZ76784.1"/>
    </source>
</evidence>
<comment type="caution">
    <text evidence="1">The sequence shown here is derived from an EMBL/GenBank/DDBJ whole genome shotgun (WGS) entry which is preliminary data.</text>
</comment>